<reference evidence="3 4" key="1">
    <citation type="journal article" date="2009" name="Stand. Genomic Sci.">
        <title>Complete genome sequence of Desulfotomaculum acetoxidans type strain (5575).</title>
        <authorList>
            <person name="Spring S."/>
            <person name="Lapidus A."/>
            <person name="Schroder M."/>
            <person name="Gleim D."/>
            <person name="Sims D."/>
            <person name="Meincke L."/>
            <person name="Glavina Del Rio T."/>
            <person name="Tice H."/>
            <person name="Copeland A."/>
            <person name="Cheng J.F."/>
            <person name="Lucas S."/>
            <person name="Chen F."/>
            <person name="Nolan M."/>
            <person name="Bruce D."/>
            <person name="Goodwin L."/>
            <person name="Pitluck S."/>
            <person name="Ivanova N."/>
            <person name="Mavromatis K."/>
            <person name="Mikhailova N."/>
            <person name="Pati A."/>
            <person name="Chen A."/>
            <person name="Palaniappan K."/>
            <person name="Land M."/>
            <person name="Hauser L."/>
            <person name="Chang Y.J."/>
            <person name="Jeffries C.D."/>
            <person name="Chain P."/>
            <person name="Saunders E."/>
            <person name="Brettin T."/>
            <person name="Detter J.C."/>
            <person name="Goker M."/>
            <person name="Bristow J."/>
            <person name="Eisen J.A."/>
            <person name="Markowitz V."/>
            <person name="Hugenholtz P."/>
            <person name="Kyrpides N.C."/>
            <person name="Klenk H.P."/>
            <person name="Han C."/>
        </authorList>
    </citation>
    <scope>NUCLEOTIDE SEQUENCE [LARGE SCALE GENOMIC DNA]</scope>
    <source>
        <strain evidence="4">ATCC 49208 / DSM 771 / VKM B-1644</strain>
    </source>
</reference>
<dbReference type="InterPro" id="IPR014729">
    <property type="entry name" value="Rossmann-like_a/b/a_fold"/>
</dbReference>
<evidence type="ECO:0000313" key="4">
    <source>
        <dbReference type="Proteomes" id="UP000002217"/>
    </source>
</evidence>
<protein>
    <recommendedName>
        <fullName evidence="1">Electron transfer flavoprotein small subunit</fullName>
    </recommendedName>
</protein>
<dbReference type="eggNOG" id="COG2086">
    <property type="taxonomic scope" value="Bacteria"/>
</dbReference>
<accession>C8VY92</accession>
<dbReference type="InterPro" id="IPR033948">
    <property type="entry name" value="ETF_beta_N"/>
</dbReference>
<dbReference type="AlphaFoldDB" id="C8VY92"/>
<dbReference type="OrthoDB" id="9804960at2"/>
<dbReference type="PANTHER" id="PTHR21294">
    <property type="entry name" value="ELECTRON TRANSFER FLAVOPROTEIN BETA-SUBUNIT"/>
    <property type="match status" value="1"/>
</dbReference>
<sequence length="266" mass="29257">MHIIVCVKQVPDATEVRIDPQSNTLDRSSVPAIINPYDSHAVEEAVRLKDKFGGKVTVISMGPLKAAEVIKRSIALGADEGYLLNDKMFAGSDTLATSYILYRGIQQVCSREPFDLIFCGKQAVDGDTAQVGPGIARRLSIPQLTYVQKILAVAPDSKDIKIKRKLNDGYEIVTSKLPCLLTVEKEINELSYSSLTNMLRGARYQPKILSAVDIEAEHAMLGLNGSPTSVIKIFAPSPRNQGEIFQGDERSVINGLIEKLHYRLMQ</sequence>
<proteinExistence type="predicted"/>
<dbReference type="SUPFAM" id="SSF52402">
    <property type="entry name" value="Adenine nucleotide alpha hydrolases-like"/>
    <property type="match status" value="1"/>
</dbReference>
<name>C8VY92_DESAS</name>
<dbReference type="Proteomes" id="UP000002217">
    <property type="component" value="Chromosome"/>
</dbReference>
<evidence type="ECO:0000259" key="2">
    <source>
        <dbReference type="SMART" id="SM00893"/>
    </source>
</evidence>
<dbReference type="GO" id="GO:0009055">
    <property type="term" value="F:electron transfer activity"/>
    <property type="evidence" value="ECO:0007669"/>
    <property type="project" value="InterPro"/>
</dbReference>
<dbReference type="Pfam" id="PF01012">
    <property type="entry name" value="ETF"/>
    <property type="match status" value="1"/>
</dbReference>
<dbReference type="PIRSF" id="PIRSF000090">
    <property type="entry name" value="Beta-ETF"/>
    <property type="match status" value="1"/>
</dbReference>
<dbReference type="PANTHER" id="PTHR21294:SF17">
    <property type="entry name" value="PROTEIN FIXA"/>
    <property type="match status" value="1"/>
</dbReference>
<dbReference type="Gene3D" id="3.40.50.620">
    <property type="entry name" value="HUPs"/>
    <property type="match status" value="1"/>
</dbReference>
<organism evidence="3 4">
    <name type="scientific">Desulfofarcimen acetoxidans (strain ATCC 49208 / DSM 771 / KCTC 5769 / VKM B-1644 / 5575)</name>
    <name type="common">Desulfotomaculum acetoxidans</name>
    <dbReference type="NCBI Taxonomy" id="485916"/>
    <lineage>
        <taxon>Bacteria</taxon>
        <taxon>Bacillati</taxon>
        <taxon>Bacillota</taxon>
        <taxon>Clostridia</taxon>
        <taxon>Eubacteriales</taxon>
        <taxon>Peptococcaceae</taxon>
        <taxon>Desulfofarcimen</taxon>
    </lineage>
</organism>
<dbReference type="EMBL" id="CP001720">
    <property type="protein sequence ID" value="ACV62773.1"/>
    <property type="molecule type" value="Genomic_DNA"/>
</dbReference>
<dbReference type="KEGG" id="dae:Dtox_1935"/>
<dbReference type="InterPro" id="IPR012255">
    <property type="entry name" value="ETF_b"/>
</dbReference>
<feature type="domain" description="Electron transfer flavoprotein alpha/beta-subunit N-terminal" evidence="2">
    <location>
        <begin position="22"/>
        <end position="218"/>
    </location>
</feature>
<dbReference type="InterPro" id="IPR014730">
    <property type="entry name" value="ETF_a/b_N"/>
</dbReference>
<keyword evidence="4" id="KW-1185">Reference proteome</keyword>
<dbReference type="CDD" id="cd01714">
    <property type="entry name" value="ETF_beta"/>
    <property type="match status" value="1"/>
</dbReference>
<dbReference type="SMART" id="SM00893">
    <property type="entry name" value="ETF"/>
    <property type="match status" value="1"/>
</dbReference>
<gene>
    <name evidence="3" type="ordered locus">Dtox_1935</name>
</gene>
<dbReference type="HOGENOM" id="CLU_060196_2_1_9"/>
<evidence type="ECO:0000256" key="1">
    <source>
        <dbReference type="ARBA" id="ARBA00042002"/>
    </source>
</evidence>
<evidence type="ECO:0000313" key="3">
    <source>
        <dbReference type="EMBL" id="ACV62773.1"/>
    </source>
</evidence>
<dbReference type="STRING" id="485916.Dtox_1935"/>
<dbReference type="RefSeq" id="WP_015757478.1">
    <property type="nucleotide sequence ID" value="NC_013216.1"/>
</dbReference>